<dbReference type="AlphaFoldDB" id="S7T358"/>
<dbReference type="eggNOG" id="ENOG502ZHC3">
    <property type="taxonomic scope" value="Bacteria"/>
</dbReference>
<reference evidence="1 2" key="1">
    <citation type="journal article" date="2013" name="Genome Announc.">
        <title>Draft genome sequences for three mercury-methylating, sulfate-reducing bacteria.</title>
        <authorList>
            <person name="Brown S.D."/>
            <person name="Hurt R.A.Jr."/>
            <person name="Gilmour C.C."/>
            <person name="Elias D.A."/>
        </authorList>
    </citation>
    <scope>NUCLEOTIDE SEQUENCE [LARGE SCALE GENOMIC DNA]</scope>
    <source>
        <strain evidence="1 2">DSM 16529</strain>
    </source>
</reference>
<evidence type="ECO:0000313" key="2">
    <source>
        <dbReference type="Proteomes" id="UP000014975"/>
    </source>
</evidence>
<keyword evidence="2" id="KW-1185">Reference proteome</keyword>
<dbReference type="PATRIC" id="fig|1121439.3.peg.2533"/>
<dbReference type="EMBL" id="ATHI01000030">
    <property type="protein sequence ID" value="EPR31026.1"/>
    <property type="molecule type" value="Genomic_DNA"/>
</dbReference>
<accession>S7T358</accession>
<protein>
    <submittedName>
        <fullName evidence="1">Uncharacterized protein</fullName>
    </submittedName>
</protein>
<dbReference type="Proteomes" id="UP000014975">
    <property type="component" value="Unassembled WGS sequence"/>
</dbReference>
<sequence length="104" mass="11592">MTNPHAIDASKSAEANDSAAAIAALKAVMADFAAQKTAQEGEIRRLMDAEDPARGIFFARELHEARHEKMRLETEIQFCTARIRRLELGIVENLPPNLDRGFPF</sequence>
<name>S7T358_9BACT</name>
<evidence type="ECO:0000313" key="1">
    <source>
        <dbReference type="EMBL" id="EPR31026.1"/>
    </source>
</evidence>
<proteinExistence type="predicted"/>
<gene>
    <name evidence="1" type="ORF">dsat_1153</name>
</gene>
<dbReference type="OrthoDB" id="5459991at2"/>
<organism evidence="1 2">
    <name type="scientific">Alkalidesulfovibrio alkalitolerans DSM 16529</name>
    <dbReference type="NCBI Taxonomy" id="1121439"/>
    <lineage>
        <taxon>Bacteria</taxon>
        <taxon>Pseudomonadati</taxon>
        <taxon>Thermodesulfobacteriota</taxon>
        <taxon>Desulfovibrionia</taxon>
        <taxon>Desulfovibrionales</taxon>
        <taxon>Desulfovibrionaceae</taxon>
        <taxon>Alkalidesulfovibrio</taxon>
    </lineage>
</organism>
<dbReference type="RefSeq" id="WP_020887850.1">
    <property type="nucleotide sequence ID" value="NZ_ATHI01000030.1"/>
</dbReference>
<dbReference type="STRING" id="1121439.dsat_1153"/>
<comment type="caution">
    <text evidence="1">The sequence shown here is derived from an EMBL/GenBank/DDBJ whole genome shotgun (WGS) entry which is preliminary data.</text>
</comment>